<protein>
    <submittedName>
        <fullName evidence="1">Uncharacterized protein</fullName>
    </submittedName>
</protein>
<comment type="caution">
    <text evidence="1">The sequence shown here is derived from an EMBL/GenBank/DDBJ whole genome shotgun (WGS) entry which is preliminary data.</text>
</comment>
<proteinExistence type="predicted"/>
<accession>A0A8J1XUI9</accession>
<organism evidence="1 2">
    <name type="scientific">Owenia fusiformis</name>
    <name type="common">Polychaete worm</name>
    <dbReference type="NCBI Taxonomy" id="6347"/>
    <lineage>
        <taxon>Eukaryota</taxon>
        <taxon>Metazoa</taxon>
        <taxon>Spiralia</taxon>
        <taxon>Lophotrochozoa</taxon>
        <taxon>Annelida</taxon>
        <taxon>Polychaeta</taxon>
        <taxon>Sedentaria</taxon>
        <taxon>Canalipalpata</taxon>
        <taxon>Sabellida</taxon>
        <taxon>Oweniida</taxon>
        <taxon>Oweniidae</taxon>
        <taxon>Owenia</taxon>
    </lineage>
</organism>
<gene>
    <name evidence="1" type="ORF">OFUS_LOCUS12039</name>
</gene>
<dbReference type="AlphaFoldDB" id="A0A8J1XUI9"/>
<sequence length="346" mass="38482">MAQAGPPIPTIKVNAPDKEASSPKQKPKAPMLKQAWEITSTQYGSLPNLFCDNTQVTKRIFKQDSLQVNGKSKLATSCENVHQNKLGVYCTPRLPRRNKDTGVIEHGGDIAWLDAFDPARSIKRSRSSTASSGTYDFLVRAVSNVSICGSSDRDFAFSSFDRCSLPGEDIEPGVFGTLRRANSTPDASYLYLRTGSKKLIVTKMTRDARSCSNLKQSDDANIPELNHNEVDVKFIEGEEPQFFIPPSNMSLSMPVFRETHDGEGNPKTFEQMYREAYERNTSTKGKLRETSHNSAECRIQNWLEGLSMYDLSISKPIVPFTESPEAKVKVPNLLTAESEKAENVKS</sequence>
<dbReference type="EMBL" id="CAIIXF020000006">
    <property type="protein sequence ID" value="CAH1786074.1"/>
    <property type="molecule type" value="Genomic_DNA"/>
</dbReference>
<dbReference type="Proteomes" id="UP000749559">
    <property type="component" value="Unassembled WGS sequence"/>
</dbReference>
<reference evidence="1" key="1">
    <citation type="submission" date="2022-03" db="EMBL/GenBank/DDBJ databases">
        <authorList>
            <person name="Martin C."/>
        </authorList>
    </citation>
    <scope>NUCLEOTIDE SEQUENCE</scope>
</reference>
<evidence type="ECO:0000313" key="1">
    <source>
        <dbReference type="EMBL" id="CAH1786074.1"/>
    </source>
</evidence>
<name>A0A8J1XUI9_OWEFU</name>
<evidence type="ECO:0000313" key="2">
    <source>
        <dbReference type="Proteomes" id="UP000749559"/>
    </source>
</evidence>
<keyword evidence="2" id="KW-1185">Reference proteome</keyword>